<keyword evidence="14" id="KW-0489">Methyltransferase</keyword>
<evidence type="ECO:0000259" key="13">
    <source>
        <dbReference type="Pfam" id="PF00464"/>
    </source>
</evidence>
<evidence type="ECO:0000256" key="4">
    <source>
        <dbReference type="ARBA" id="ARBA00004777"/>
    </source>
</evidence>
<gene>
    <name evidence="14" type="ORF">TRIUR3_03944</name>
</gene>
<dbReference type="CDD" id="cd00378">
    <property type="entry name" value="SHMT"/>
    <property type="match status" value="1"/>
</dbReference>
<comment type="function">
    <text evidence="11">Interconversion of serine and glycine.</text>
</comment>
<feature type="region of interest" description="Disordered" evidence="12">
    <location>
        <begin position="154"/>
        <end position="215"/>
    </location>
</feature>
<dbReference type="HAMAP" id="MF_00051">
    <property type="entry name" value="SHMT"/>
    <property type="match status" value="1"/>
</dbReference>
<proteinExistence type="inferred from homology"/>
<protein>
    <recommendedName>
        <fullName evidence="11">Serine hydroxymethyltransferase</fullName>
        <ecNumber evidence="11">2.1.2.1</ecNumber>
    </recommendedName>
</protein>
<evidence type="ECO:0000256" key="12">
    <source>
        <dbReference type="SAM" id="MobiDB-lite"/>
    </source>
</evidence>
<organism evidence="14">
    <name type="scientific">Triticum urartu</name>
    <name type="common">Red wild einkorn</name>
    <name type="synonym">Crithodium urartu</name>
    <dbReference type="NCBI Taxonomy" id="4572"/>
    <lineage>
        <taxon>Eukaryota</taxon>
        <taxon>Viridiplantae</taxon>
        <taxon>Streptophyta</taxon>
        <taxon>Embryophyta</taxon>
        <taxon>Tracheophyta</taxon>
        <taxon>Spermatophyta</taxon>
        <taxon>Magnoliopsida</taxon>
        <taxon>Liliopsida</taxon>
        <taxon>Poales</taxon>
        <taxon>Poaceae</taxon>
        <taxon>BOP clade</taxon>
        <taxon>Pooideae</taxon>
        <taxon>Triticodae</taxon>
        <taxon>Triticeae</taxon>
        <taxon>Triticinae</taxon>
        <taxon>Triticum</taxon>
    </lineage>
</organism>
<keyword evidence="8 11" id="KW-0808">Transferase</keyword>
<dbReference type="AlphaFoldDB" id="M7Z1V0"/>
<dbReference type="NCBIfam" id="NF000586">
    <property type="entry name" value="PRK00011.1"/>
    <property type="match status" value="1"/>
</dbReference>
<feature type="domain" description="Serine hydroxymethyltransferase-like" evidence="13">
    <location>
        <begin position="216"/>
        <end position="633"/>
    </location>
</feature>
<dbReference type="eggNOG" id="KOG2467">
    <property type="taxonomic scope" value="Eukaryota"/>
</dbReference>
<dbReference type="InterPro" id="IPR015422">
    <property type="entry name" value="PyrdxlP-dep_Trfase_small"/>
</dbReference>
<comment type="subcellular location">
    <subcellularLocation>
        <location evidence="3">Cytoplasm</location>
    </subcellularLocation>
</comment>
<evidence type="ECO:0000256" key="5">
    <source>
        <dbReference type="ARBA" id="ARBA00006376"/>
    </source>
</evidence>
<dbReference type="GO" id="GO:0005634">
    <property type="term" value="C:nucleus"/>
    <property type="evidence" value="ECO:0007669"/>
    <property type="project" value="UniProtKB-ARBA"/>
</dbReference>
<dbReference type="Gene3D" id="3.40.640.10">
    <property type="entry name" value="Type I PLP-dependent aspartate aminotransferase-like (Major domain)"/>
    <property type="match status" value="1"/>
</dbReference>
<dbReference type="EMBL" id="KD150756">
    <property type="protein sequence ID" value="EMS57068.1"/>
    <property type="molecule type" value="Genomic_DNA"/>
</dbReference>
<dbReference type="GO" id="GO:0019264">
    <property type="term" value="P:glycine biosynthetic process from serine"/>
    <property type="evidence" value="ECO:0007669"/>
    <property type="project" value="InterPro"/>
</dbReference>
<dbReference type="STRING" id="4572.M7Z1V0"/>
<evidence type="ECO:0000256" key="6">
    <source>
        <dbReference type="ARBA" id="ARBA00022490"/>
    </source>
</evidence>
<dbReference type="PROSITE" id="PS00096">
    <property type="entry name" value="SHMT"/>
    <property type="match status" value="1"/>
</dbReference>
<dbReference type="InterPro" id="IPR049943">
    <property type="entry name" value="Ser_HO-MeTrfase-like"/>
</dbReference>
<accession>M7Z1V0</accession>
<dbReference type="GO" id="GO:0005739">
    <property type="term" value="C:mitochondrion"/>
    <property type="evidence" value="ECO:0007669"/>
    <property type="project" value="TreeGrafter"/>
</dbReference>
<reference evidence="14" key="1">
    <citation type="journal article" date="2013" name="Nature">
        <title>Draft genome of the wheat A-genome progenitor Triticum urartu.</title>
        <authorList>
            <person name="Ling H.Q."/>
            <person name="Zhao S."/>
            <person name="Liu D."/>
            <person name="Wang J."/>
            <person name="Sun H."/>
            <person name="Zhang C."/>
            <person name="Fan H."/>
            <person name="Li D."/>
            <person name="Dong L."/>
            <person name="Tao Y."/>
            <person name="Gao C."/>
            <person name="Wu H."/>
            <person name="Li Y."/>
            <person name="Cui Y."/>
            <person name="Guo X."/>
            <person name="Zheng S."/>
            <person name="Wang B."/>
            <person name="Yu K."/>
            <person name="Liang Q."/>
            <person name="Yang W."/>
            <person name="Lou X."/>
            <person name="Chen J."/>
            <person name="Feng M."/>
            <person name="Jian J."/>
            <person name="Zhang X."/>
            <person name="Luo G."/>
            <person name="Jiang Y."/>
            <person name="Liu J."/>
            <person name="Wang Z."/>
            <person name="Sha Y."/>
            <person name="Zhang B."/>
            <person name="Wu H."/>
            <person name="Tang D."/>
            <person name="Shen Q."/>
            <person name="Xue P."/>
            <person name="Zou S."/>
            <person name="Wang X."/>
            <person name="Liu X."/>
            <person name="Wang F."/>
            <person name="Yang Y."/>
            <person name="An X."/>
            <person name="Dong Z."/>
            <person name="Zhang K."/>
            <person name="Zhang X."/>
            <person name="Luo M.C."/>
            <person name="Dvorak J."/>
            <person name="Tong Y."/>
            <person name="Wang J."/>
            <person name="Yang H."/>
            <person name="Li Z."/>
            <person name="Wang D."/>
            <person name="Zhang A."/>
            <person name="Wang J."/>
        </authorList>
    </citation>
    <scope>NUCLEOTIDE SEQUENCE</scope>
</reference>
<dbReference type="InterPro" id="IPR001085">
    <property type="entry name" value="Ser_HO-MeTrfase"/>
</dbReference>
<dbReference type="FunFam" id="3.40.640.10:FF:000097">
    <property type="entry name" value="Serine hydroxymethyltransferase"/>
    <property type="match status" value="1"/>
</dbReference>
<comment type="function">
    <text evidence="10">Catalyzes the interconversion of serine and glycine.</text>
</comment>
<dbReference type="Gene3D" id="3.90.1150.10">
    <property type="entry name" value="Aspartate Aminotransferase, domain 1"/>
    <property type="match status" value="1"/>
</dbReference>
<evidence type="ECO:0000256" key="1">
    <source>
        <dbReference type="ARBA" id="ARBA00001528"/>
    </source>
</evidence>
<evidence type="ECO:0000256" key="7">
    <source>
        <dbReference type="ARBA" id="ARBA00022563"/>
    </source>
</evidence>
<evidence type="ECO:0000256" key="3">
    <source>
        <dbReference type="ARBA" id="ARBA00004496"/>
    </source>
</evidence>
<dbReference type="InterPro" id="IPR019798">
    <property type="entry name" value="Ser_HO-MeTrfase_PLP_BS"/>
</dbReference>
<dbReference type="GO" id="GO:0030170">
    <property type="term" value="F:pyridoxal phosphate binding"/>
    <property type="evidence" value="ECO:0007669"/>
    <property type="project" value="InterPro"/>
</dbReference>
<feature type="compositionally biased region" description="Low complexity" evidence="12">
    <location>
        <begin position="175"/>
        <end position="189"/>
    </location>
</feature>
<dbReference type="EC" id="2.1.2.1" evidence="11"/>
<evidence type="ECO:0000313" key="14">
    <source>
        <dbReference type="EMBL" id="EMS57068.1"/>
    </source>
</evidence>
<dbReference type="GO" id="GO:0004372">
    <property type="term" value="F:glycine hydroxymethyltransferase activity"/>
    <property type="evidence" value="ECO:0007669"/>
    <property type="project" value="UniProtKB-EC"/>
</dbReference>
<dbReference type="SUPFAM" id="SSF53383">
    <property type="entry name" value="PLP-dependent transferases"/>
    <property type="match status" value="1"/>
</dbReference>
<evidence type="ECO:0000256" key="10">
    <source>
        <dbReference type="ARBA" id="ARBA00059150"/>
    </source>
</evidence>
<dbReference type="InterPro" id="IPR015424">
    <property type="entry name" value="PyrdxlP-dep_Trfase"/>
</dbReference>
<dbReference type="OMA" id="ANPFESC"/>
<keyword evidence="9 11" id="KW-0663">Pyridoxal phosphate</keyword>
<comment type="similarity">
    <text evidence="5 11">Belongs to the SHMT family.</text>
</comment>
<dbReference type="InterPro" id="IPR039429">
    <property type="entry name" value="SHMT-like_dom"/>
</dbReference>
<comment type="cofactor">
    <cofactor evidence="2 11">
        <name>pyridoxal 5'-phosphate</name>
        <dbReference type="ChEBI" id="CHEBI:597326"/>
    </cofactor>
</comment>
<evidence type="ECO:0000256" key="2">
    <source>
        <dbReference type="ARBA" id="ARBA00001933"/>
    </source>
</evidence>
<dbReference type="PANTHER" id="PTHR11680:SF35">
    <property type="entry name" value="SERINE HYDROXYMETHYLTRANSFERASE 1"/>
    <property type="match status" value="1"/>
</dbReference>
<dbReference type="GO" id="GO:0035999">
    <property type="term" value="P:tetrahydrofolate interconversion"/>
    <property type="evidence" value="ECO:0007669"/>
    <property type="project" value="UniProtKB-UniPathway"/>
</dbReference>
<dbReference type="Pfam" id="PF00464">
    <property type="entry name" value="SHMT"/>
    <property type="match status" value="1"/>
</dbReference>
<dbReference type="UniPathway" id="UPA00193"/>
<dbReference type="PANTHER" id="PTHR11680">
    <property type="entry name" value="SERINE HYDROXYMETHYLTRANSFERASE"/>
    <property type="match status" value="1"/>
</dbReference>
<dbReference type="InterPro" id="IPR015421">
    <property type="entry name" value="PyrdxlP-dep_Trfase_major"/>
</dbReference>
<keyword evidence="7 11" id="KW-0554">One-carbon metabolism</keyword>
<dbReference type="GO" id="GO:0008168">
    <property type="term" value="F:methyltransferase activity"/>
    <property type="evidence" value="ECO:0007669"/>
    <property type="project" value="UniProtKB-KW"/>
</dbReference>
<evidence type="ECO:0000256" key="11">
    <source>
        <dbReference type="RuleBase" id="RU000585"/>
    </source>
</evidence>
<comment type="catalytic activity">
    <reaction evidence="1 11">
        <text>(6R)-5,10-methylene-5,6,7,8-tetrahydrofolate + glycine + H2O = (6S)-5,6,7,8-tetrahydrofolate + L-serine</text>
        <dbReference type="Rhea" id="RHEA:15481"/>
        <dbReference type="ChEBI" id="CHEBI:15377"/>
        <dbReference type="ChEBI" id="CHEBI:15636"/>
        <dbReference type="ChEBI" id="CHEBI:33384"/>
        <dbReference type="ChEBI" id="CHEBI:57305"/>
        <dbReference type="ChEBI" id="CHEBI:57453"/>
        <dbReference type="EC" id="2.1.2.1"/>
    </reaction>
</comment>
<evidence type="ECO:0000256" key="8">
    <source>
        <dbReference type="ARBA" id="ARBA00022679"/>
    </source>
</evidence>
<name>M7Z1V0_TRIUA</name>
<evidence type="ECO:0000256" key="9">
    <source>
        <dbReference type="ARBA" id="ARBA00022898"/>
    </source>
</evidence>
<keyword evidence="6" id="KW-0963">Cytoplasm</keyword>
<sequence>MEDSQKRSSVNSMTPLVSSGVKLHLGIMRTHNPTRTLFPTIFSRFKRRRGTFGCWWMYGNETTQIQELAGNFGPLMDVLVSKGDGSSLLNKPMRIKRIVQASSATAERSLTVKPMERKIPNSGQGNKLVKGSRAQNPHWRLTRLSCDGAVRWPNRPPRPWPKHLTRTHTNPLPRTRSNTSAAPAPTTTTHLRRAHAPHSSLYIPTPPIATTRRTPLADADPDVFDLIEREKRRQRSGIELIASENFTSFAVIEALGSALTNKYSEGMPGARYYGGNDVIDEIENLCRDRALAAFRLDAASWGVNVQPYSGSPANFAAYTALLNPHDRIMGLDLPSGGHLTHGYYTAGGKKISATSIYFESLPYKVSAANGYIDYDKLEEKAMDFRPKLIICGGSAYPRDWDYARLRAVADKVGAMLLCDMAHISGLVAAQVFQAYCNRLKIKECMNVDEAANPFEFCDVVTTTTHKSLRGPRAGMIFYRKGPKPAKKGQPEGAVYDYEDKINFAVFPSLQGGPHNHQIAALAVALKQTLTPGFKAYAKQVKANAVAVGKYLMSKGYKMVTDGTDNHLVLWDLRPLGLTGNKVEKMCDLCSITLNKNAVFGDSSALSPGGVRIGAPAMTSRGLVEKDFEQIAEFLHQAVTICLNIQKEHGKLLKDFSKGLVNNKDIENLKVEVEKFALSFDMPGFSLESMKYKE</sequence>
<comment type="pathway">
    <text evidence="4 11">One-carbon metabolism; tetrahydrofolate interconversion.</text>
</comment>
<dbReference type="GO" id="GO:0032259">
    <property type="term" value="P:methylation"/>
    <property type="evidence" value="ECO:0007669"/>
    <property type="project" value="UniProtKB-KW"/>
</dbReference>
<dbReference type="FunFam" id="3.90.1150.10:FF:000005">
    <property type="entry name" value="Serine hydroxymethyltransferase"/>
    <property type="match status" value="1"/>
</dbReference>